<name>A0ABY6XZ67_9BURK</name>
<dbReference type="EMBL" id="CABVQG010000013">
    <property type="protein sequence ID" value="VWC78363.1"/>
    <property type="molecule type" value="Genomic_DNA"/>
</dbReference>
<reference evidence="1 2" key="1">
    <citation type="submission" date="2019-09" db="EMBL/GenBank/DDBJ databases">
        <authorList>
            <person name="Depoorter E."/>
        </authorList>
    </citation>
    <scope>NUCLEOTIDE SEQUENCE [LARGE SCALE GENOMIC DNA]</scope>
    <source>
        <strain evidence="1 2">R-17378</strain>
    </source>
</reference>
<gene>
    <name evidence="1" type="ORF">BLA17378_03736</name>
</gene>
<evidence type="ECO:0000313" key="2">
    <source>
        <dbReference type="Proteomes" id="UP000494120"/>
    </source>
</evidence>
<accession>A0ABY6XZ67</accession>
<proteinExistence type="predicted"/>
<dbReference type="Proteomes" id="UP000494120">
    <property type="component" value="Unassembled WGS sequence"/>
</dbReference>
<keyword evidence="2" id="KW-1185">Reference proteome</keyword>
<sequence length="69" mass="7942">MTALELRLYTALKLIAKAYQTPAQIRRNSEKQFGLPYEEALEYAYENIQQEARNAIKGVRVPKITGDKQ</sequence>
<protein>
    <submittedName>
        <fullName evidence="1">Uncharacterized protein</fullName>
    </submittedName>
</protein>
<organism evidence="1 2">
    <name type="scientific">Burkholderia aenigmatica</name>
    <dbReference type="NCBI Taxonomy" id="2015348"/>
    <lineage>
        <taxon>Bacteria</taxon>
        <taxon>Pseudomonadati</taxon>
        <taxon>Pseudomonadota</taxon>
        <taxon>Betaproteobacteria</taxon>
        <taxon>Burkholderiales</taxon>
        <taxon>Burkholderiaceae</taxon>
        <taxon>Burkholderia</taxon>
        <taxon>Burkholderia cepacia complex</taxon>
    </lineage>
</organism>
<comment type="caution">
    <text evidence="1">The sequence shown here is derived from an EMBL/GenBank/DDBJ whole genome shotgun (WGS) entry which is preliminary data.</text>
</comment>
<dbReference type="RefSeq" id="WP_174957998.1">
    <property type="nucleotide sequence ID" value="NZ_CABVQG010000013.1"/>
</dbReference>
<evidence type="ECO:0000313" key="1">
    <source>
        <dbReference type="EMBL" id="VWC78363.1"/>
    </source>
</evidence>